<accession>A0A3S0AFN3</accession>
<evidence type="ECO:0000313" key="4">
    <source>
        <dbReference type="Proteomes" id="UP000277864"/>
    </source>
</evidence>
<dbReference type="InterPro" id="IPR002744">
    <property type="entry name" value="MIP18-like"/>
</dbReference>
<dbReference type="Gene3D" id="3.30.300.130">
    <property type="entry name" value="Fe-S cluster assembly (FSCA)"/>
    <property type="match status" value="1"/>
</dbReference>
<dbReference type="InterPro" id="IPR034904">
    <property type="entry name" value="FSCA_dom_sf"/>
</dbReference>
<dbReference type="Pfam" id="PF01883">
    <property type="entry name" value="FeS_assembly_P"/>
    <property type="match status" value="1"/>
</dbReference>
<proteinExistence type="predicted"/>
<dbReference type="Proteomes" id="UP000277864">
    <property type="component" value="Unassembled WGS sequence"/>
</dbReference>
<feature type="compositionally biased region" description="Basic and acidic residues" evidence="1">
    <location>
        <begin position="1"/>
        <end position="18"/>
    </location>
</feature>
<evidence type="ECO:0000256" key="1">
    <source>
        <dbReference type="SAM" id="MobiDB-lite"/>
    </source>
</evidence>
<feature type="region of interest" description="Disordered" evidence="1">
    <location>
        <begin position="1"/>
        <end position="20"/>
    </location>
</feature>
<evidence type="ECO:0000259" key="2">
    <source>
        <dbReference type="Pfam" id="PF01883"/>
    </source>
</evidence>
<dbReference type="EMBL" id="PXZH01000001">
    <property type="protein sequence ID" value="RST90438.1"/>
    <property type="molecule type" value="Genomic_DNA"/>
</dbReference>
<sequence>MEHLTEAENVSEEIKQEELPWSEEEMASIQDRVMAALETVIDPELGIDIVNLGLIYGIEFDSNGFCSVKMTLTTMGCPLADVLTEDIQNALKDVPEVTGSEVKLVWYPAWTTDRMSRYARIALGISR</sequence>
<dbReference type="AlphaFoldDB" id="A0A3S0AFN3"/>
<dbReference type="OrthoDB" id="9805360at2"/>
<comment type="caution">
    <text evidence="3">The sequence shown here is derived from an EMBL/GenBank/DDBJ whole genome shotgun (WGS) entry which is preliminary data.</text>
</comment>
<organism evidence="3 4">
    <name type="scientific">Vagococcus humatus</name>
    <dbReference type="NCBI Taxonomy" id="1889241"/>
    <lineage>
        <taxon>Bacteria</taxon>
        <taxon>Bacillati</taxon>
        <taxon>Bacillota</taxon>
        <taxon>Bacilli</taxon>
        <taxon>Lactobacillales</taxon>
        <taxon>Enterococcaceae</taxon>
        <taxon>Vagococcus</taxon>
    </lineage>
</organism>
<keyword evidence="4" id="KW-1185">Reference proteome</keyword>
<dbReference type="PANTHER" id="PTHR42831:SF1">
    <property type="entry name" value="FE-S PROTEIN MATURATION AUXILIARY FACTOR YITW"/>
    <property type="match status" value="1"/>
</dbReference>
<gene>
    <name evidence="3" type="ORF">C7P63_01110</name>
</gene>
<protein>
    <submittedName>
        <fullName evidence="3">Aromatic ring hydroxylase</fullName>
    </submittedName>
</protein>
<evidence type="ECO:0000313" key="3">
    <source>
        <dbReference type="EMBL" id="RST90438.1"/>
    </source>
</evidence>
<dbReference type="InterPro" id="IPR052339">
    <property type="entry name" value="Fe-S_Maturation_MIP18"/>
</dbReference>
<dbReference type="PANTHER" id="PTHR42831">
    <property type="entry name" value="FE-S PROTEIN MATURATION AUXILIARY FACTOR YITW"/>
    <property type="match status" value="1"/>
</dbReference>
<feature type="domain" description="MIP18 family-like" evidence="2">
    <location>
        <begin position="31"/>
        <end position="102"/>
    </location>
</feature>
<dbReference type="SUPFAM" id="SSF117916">
    <property type="entry name" value="Fe-S cluster assembly (FSCA) domain-like"/>
    <property type="match status" value="1"/>
</dbReference>
<reference evidence="3 4" key="1">
    <citation type="submission" date="2018-03" db="EMBL/GenBank/DDBJ databases">
        <authorList>
            <person name="Gulvik C.A."/>
        </authorList>
    </citation>
    <scope>NUCLEOTIDE SEQUENCE [LARGE SCALE GENOMIC DNA]</scope>
    <source>
        <strain evidence="3 4">JCM 31581</strain>
    </source>
</reference>
<name>A0A3S0AFN3_9ENTE</name>